<dbReference type="InterPro" id="IPR011990">
    <property type="entry name" value="TPR-like_helical_dom_sf"/>
</dbReference>
<dbReference type="Gene3D" id="1.10.510.10">
    <property type="entry name" value="Transferase(Phosphotransferase) domain 1"/>
    <property type="match status" value="1"/>
</dbReference>
<name>A0ABS8XKY4_9BURK</name>
<dbReference type="CDD" id="cd14014">
    <property type="entry name" value="STKc_PknB_like"/>
    <property type="match status" value="1"/>
</dbReference>
<evidence type="ECO:0000256" key="2">
    <source>
        <dbReference type="ARBA" id="ARBA00022741"/>
    </source>
</evidence>
<dbReference type="PANTHER" id="PTHR43289:SF34">
    <property type="entry name" value="SERINE_THREONINE-PROTEIN KINASE YBDM-RELATED"/>
    <property type="match status" value="1"/>
</dbReference>
<keyword evidence="3 6" id="KW-0418">Kinase</keyword>
<accession>A0ABS8XKY4</accession>
<evidence type="ECO:0000256" key="4">
    <source>
        <dbReference type="ARBA" id="ARBA00022840"/>
    </source>
</evidence>
<dbReference type="RefSeq" id="WP_233394112.1">
    <property type="nucleotide sequence ID" value="NZ_JAJTWT010000009.1"/>
</dbReference>
<dbReference type="PANTHER" id="PTHR43289">
    <property type="entry name" value="MITOGEN-ACTIVATED PROTEIN KINASE KINASE KINASE 20-RELATED"/>
    <property type="match status" value="1"/>
</dbReference>
<dbReference type="InterPro" id="IPR008271">
    <property type="entry name" value="Ser/Thr_kinase_AS"/>
</dbReference>
<evidence type="ECO:0000256" key="1">
    <source>
        <dbReference type="ARBA" id="ARBA00022679"/>
    </source>
</evidence>
<dbReference type="SUPFAM" id="SSF48452">
    <property type="entry name" value="TPR-like"/>
    <property type="match status" value="2"/>
</dbReference>
<dbReference type="Proteomes" id="UP001201463">
    <property type="component" value="Unassembled WGS sequence"/>
</dbReference>
<dbReference type="InterPro" id="IPR011009">
    <property type="entry name" value="Kinase-like_dom_sf"/>
</dbReference>
<dbReference type="SMART" id="SM00220">
    <property type="entry name" value="S_TKc"/>
    <property type="match status" value="1"/>
</dbReference>
<dbReference type="PROSITE" id="PS50011">
    <property type="entry name" value="PROTEIN_KINASE_DOM"/>
    <property type="match status" value="1"/>
</dbReference>
<evidence type="ECO:0000313" key="6">
    <source>
        <dbReference type="EMBL" id="MCE4539592.1"/>
    </source>
</evidence>
<keyword evidence="7" id="KW-1185">Reference proteome</keyword>
<keyword evidence="4" id="KW-0067">ATP-binding</keyword>
<dbReference type="Gene3D" id="3.30.200.20">
    <property type="entry name" value="Phosphorylase Kinase, domain 1"/>
    <property type="match status" value="1"/>
</dbReference>
<proteinExistence type="predicted"/>
<keyword evidence="1" id="KW-0808">Transferase</keyword>
<evidence type="ECO:0000313" key="7">
    <source>
        <dbReference type="Proteomes" id="UP001201463"/>
    </source>
</evidence>
<protein>
    <submittedName>
        <fullName evidence="6">Serine/threonine-protein kinase</fullName>
    </submittedName>
</protein>
<reference evidence="6 7" key="1">
    <citation type="submission" date="2021-12" db="EMBL/GenBank/DDBJ databases">
        <title>Genome seq of p7.</title>
        <authorList>
            <person name="Seo T."/>
        </authorList>
    </citation>
    <scope>NUCLEOTIDE SEQUENCE [LARGE SCALE GENOMIC DNA]</scope>
    <source>
        <strain evidence="6 7">P7</strain>
    </source>
</reference>
<dbReference type="Pfam" id="PF00069">
    <property type="entry name" value="Pkinase"/>
    <property type="match status" value="1"/>
</dbReference>
<comment type="caution">
    <text evidence="6">The sequence shown here is derived from an EMBL/GenBank/DDBJ whole genome shotgun (WGS) entry which is preliminary data.</text>
</comment>
<gene>
    <name evidence="6" type="ORF">LXT12_20275</name>
</gene>
<dbReference type="Pfam" id="PF13424">
    <property type="entry name" value="TPR_12"/>
    <property type="match status" value="1"/>
</dbReference>
<keyword evidence="2" id="KW-0547">Nucleotide-binding</keyword>
<dbReference type="Gene3D" id="1.25.40.10">
    <property type="entry name" value="Tetratricopeptide repeat domain"/>
    <property type="match status" value="1"/>
</dbReference>
<dbReference type="PROSITE" id="PS00108">
    <property type="entry name" value="PROTEIN_KINASE_ST"/>
    <property type="match status" value="1"/>
</dbReference>
<sequence>MGAEPRPGLRLGAWELVSRLGRGGLGEVWSARRVDGLYEGRAAIKLLHGDGTTATVARRFRRERAALGRLNHAGITALLDAGVQAPHAYLVLELVEGLPLADHARAHCPGVAERVSLLLRVAEAVEHAHARLVVHRDLKPANVMVTDAGEPKLLDFGLAASPGEAASEARAGLTPGYAAPEQVSDDDTGTAVDVFALGVMLFELLTGRLPFGQRGDGRAAMEHAVLHQPPHRMAALLKAAPDAAGPGRPRDARRALGDLEAIAAKALRRQPAERYVGVHAFIDDLRRWQAQRPVAARRRQGWPHRTALLLRRHALPFSLGGALALTLVVAITASSWQWREARAQRQRSDAVARFVTELLSAGGRPRGDHVPSVLELLDESRQKLDDRATADAATRVELLRVLSRTYMALNRFDHALPLGEQWLAAARRQHREDDAAVLEARLSLGQVNQIMGNHDEAIALLEPIAAALALRFGPDSEEVRQQQFILAADYMHSNRLADAERALERVRVLTERLHPGDDYERADYLQNLAVLRQRQGQLAQALDILRQTEPMWTSTDPRLTLPVLVLRHSELTMMGLNGEFEGIDTRVGPLLADLRARLGPGNDLTLQTTNAWAEALQLQGRHADEVAARQALVDGARADGLPPASLTVFHAELLLAQARAGRPVSAPLRAALAETAALPPGGQRGRSLLVLADAALAAGQPGLAADALQRLREAPLSPSLAAPGSRLARLEGRLARARGDLALSAERLAAVEGIGQVQAWGACLDRALTAVLQASPQARERLDAARAARPERLPDGHPLDRVTHWLEARLQAGCDDAPDVRAAWAALAAARGPNAGAPTLGSLGGLLP</sequence>
<dbReference type="SUPFAM" id="SSF56112">
    <property type="entry name" value="Protein kinase-like (PK-like)"/>
    <property type="match status" value="1"/>
</dbReference>
<evidence type="ECO:0000259" key="5">
    <source>
        <dbReference type="PROSITE" id="PS50011"/>
    </source>
</evidence>
<dbReference type="GO" id="GO:0016301">
    <property type="term" value="F:kinase activity"/>
    <property type="evidence" value="ECO:0007669"/>
    <property type="project" value="UniProtKB-KW"/>
</dbReference>
<evidence type="ECO:0000256" key="3">
    <source>
        <dbReference type="ARBA" id="ARBA00022777"/>
    </source>
</evidence>
<organism evidence="6 7">
    <name type="scientific">Pelomonas caseinilytica</name>
    <dbReference type="NCBI Taxonomy" id="2906763"/>
    <lineage>
        <taxon>Bacteria</taxon>
        <taxon>Pseudomonadati</taxon>
        <taxon>Pseudomonadota</taxon>
        <taxon>Betaproteobacteria</taxon>
        <taxon>Burkholderiales</taxon>
        <taxon>Sphaerotilaceae</taxon>
        <taxon>Roseateles</taxon>
    </lineage>
</organism>
<feature type="domain" description="Protein kinase" evidence="5">
    <location>
        <begin position="14"/>
        <end position="286"/>
    </location>
</feature>
<dbReference type="EMBL" id="JAJTWT010000009">
    <property type="protein sequence ID" value="MCE4539592.1"/>
    <property type="molecule type" value="Genomic_DNA"/>
</dbReference>
<dbReference type="InterPro" id="IPR000719">
    <property type="entry name" value="Prot_kinase_dom"/>
</dbReference>